<dbReference type="EMBL" id="GGEC01052370">
    <property type="protein sequence ID" value="MBX32854.1"/>
    <property type="molecule type" value="Transcribed_RNA"/>
</dbReference>
<feature type="transmembrane region" description="Helical" evidence="1">
    <location>
        <begin position="12"/>
        <end position="33"/>
    </location>
</feature>
<organism evidence="2">
    <name type="scientific">Rhizophora mucronata</name>
    <name type="common">Asiatic mangrove</name>
    <dbReference type="NCBI Taxonomy" id="61149"/>
    <lineage>
        <taxon>Eukaryota</taxon>
        <taxon>Viridiplantae</taxon>
        <taxon>Streptophyta</taxon>
        <taxon>Embryophyta</taxon>
        <taxon>Tracheophyta</taxon>
        <taxon>Spermatophyta</taxon>
        <taxon>Magnoliopsida</taxon>
        <taxon>eudicotyledons</taxon>
        <taxon>Gunneridae</taxon>
        <taxon>Pentapetalae</taxon>
        <taxon>rosids</taxon>
        <taxon>fabids</taxon>
        <taxon>Malpighiales</taxon>
        <taxon>Rhizophoraceae</taxon>
        <taxon>Rhizophora</taxon>
    </lineage>
</organism>
<sequence>MNSVILKAFRSALTDGCFLLLVVFSCLICEFLFELAYNISFVI</sequence>
<keyword evidence="1" id="KW-1133">Transmembrane helix</keyword>
<protein>
    <submittedName>
        <fullName evidence="2">Uncharacterized protein</fullName>
    </submittedName>
</protein>
<dbReference type="PROSITE" id="PS51257">
    <property type="entry name" value="PROKAR_LIPOPROTEIN"/>
    <property type="match status" value="1"/>
</dbReference>
<evidence type="ECO:0000256" key="1">
    <source>
        <dbReference type="SAM" id="Phobius"/>
    </source>
</evidence>
<accession>A0A2P2MRJ6</accession>
<name>A0A2P2MRJ6_RHIMU</name>
<keyword evidence="1" id="KW-0812">Transmembrane</keyword>
<evidence type="ECO:0000313" key="2">
    <source>
        <dbReference type="EMBL" id="MBX32854.1"/>
    </source>
</evidence>
<dbReference type="AlphaFoldDB" id="A0A2P2MRJ6"/>
<reference evidence="2" key="1">
    <citation type="submission" date="2018-02" db="EMBL/GenBank/DDBJ databases">
        <title>Rhizophora mucronata_Transcriptome.</title>
        <authorList>
            <person name="Meera S.P."/>
            <person name="Sreeshan A."/>
            <person name="Augustine A."/>
        </authorList>
    </citation>
    <scope>NUCLEOTIDE SEQUENCE</scope>
    <source>
        <tissue evidence="2">Leaf</tissue>
    </source>
</reference>
<proteinExistence type="predicted"/>
<keyword evidence="1" id="KW-0472">Membrane</keyword>